<accession>A0A5C5UZP7</accession>
<reference evidence="2 3" key="1">
    <citation type="submission" date="2019-02" db="EMBL/GenBank/DDBJ databases">
        <title>Deep-cultivation of Planctomycetes and their phenomic and genomic characterization uncovers novel biology.</title>
        <authorList>
            <person name="Wiegand S."/>
            <person name="Jogler M."/>
            <person name="Boedeker C."/>
            <person name="Pinto D."/>
            <person name="Vollmers J."/>
            <person name="Rivas-Marin E."/>
            <person name="Kohn T."/>
            <person name="Peeters S.H."/>
            <person name="Heuer A."/>
            <person name="Rast P."/>
            <person name="Oberbeckmann S."/>
            <person name="Bunk B."/>
            <person name="Jeske O."/>
            <person name="Meyerdierks A."/>
            <person name="Storesund J.E."/>
            <person name="Kallscheuer N."/>
            <person name="Luecker S."/>
            <person name="Lage O.M."/>
            <person name="Pohl T."/>
            <person name="Merkel B.J."/>
            <person name="Hornburger P."/>
            <person name="Mueller R.-W."/>
            <person name="Bruemmer F."/>
            <person name="Labrenz M."/>
            <person name="Spormann A.M."/>
            <person name="Op Den Camp H."/>
            <person name="Overmann J."/>
            <person name="Amann R."/>
            <person name="Jetten M.S.M."/>
            <person name="Mascher T."/>
            <person name="Medema M.H."/>
            <person name="Devos D.P."/>
            <person name="Kaster A.-K."/>
            <person name="Ovreas L."/>
            <person name="Rohde M."/>
            <person name="Galperin M.Y."/>
            <person name="Jogler C."/>
        </authorList>
    </citation>
    <scope>NUCLEOTIDE SEQUENCE [LARGE SCALE GENOMIC DNA]</scope>
    <source>
        <strain evidence="2 3">KOR34</strain>
    </source>
</reference>
<dbReference type="OrthoDB" id="6228813at2"/>
<keyword evidence="3" id="KW-1185">Reference proteome</keyword>
<gene>
    <name evidence="2" type="ORF">KOR34_43480</name>
</gene>
<sequence>MDVFKLLNQAKDLGATAFAQATGVLGAGVGYAREAVGGAWLLGSTETSSSYDHDQVDEKHYFLTPDRRSELRYSLYTMRCLPEGAPPINDLPKRRVFHLPHENALPTVEHILLADARAGAQALPASDGAIGSRLNSLADQIDRLDQQVFGGVLLIGGLVALINPLAGAAVAAKALIPSVGMLLSKHGLKYAGDTANSRELAGRLKSAEREVLQQFHESGATSIVNPLLTQLDRALNTTELEYDPLMEFDSESLDFGQRDRQRMFKLTCQAIANTYADVIDKPAQWAQASLGKEDVRFLKVLSRLAGEGTSR</sequence>
<protein>
    <submittedName>
        <fullName evidence="2">Uncharacterized protein</fullName>
    </submittedName>
</protein>
<feature type="transmembrane region" description="Helical" evidence="1">
    <location>
        <begin position="148"/>
        <end position="176"/>
    </location>
</feature>
<dbReference type="RefSeq" id="WP_146568102.1">
    <property type="nucleotide sequence ID" value="NZ_SIHJ01000004.1"/>
</dbReference>
<dbReference type="Proteomes" id="UP000316714">
    <property type="component" value="Unassembled WGS sequence"/>
</dbReference>
<keyword evidence="1" id="KW-0472">Membrane</keyword>
<organism evidence="2 3">
    <name type="scientific">Posidoniimonas corsicana</name>
    <dbReference type="NCBI Taxonomy" id="1938618"/>
    <lineage>
        <taxon>Bacteria</taxon>
        <taxon>Pseudomonadati</taxon>
        <taxon>Planctomycetota</taxon>
        <taxon>Planctomycetia</taxon>
        <taxon>Pirellulales</taxon>
        <taxon>Lacipirellulaceae</taxon>
        <taxon>Posidoniimonas</taxon>
    </lineage>
</organism>
<keyword evidence="1" id="KW-0812">Transmembrane</keyword>
<proteinExistence type="predicted"/>
<dbReference type="AlphaFoldDB" id="A0A5C5UZP7"/>
<evidence type="ECO:0000313" key="3">
    <source>
        <dbReference type="Proteomes" id="UP000316714"/>
    </source>
</evidence>
<dbReference type="EMBL" id="SIHJ01000004">
    <property type="protein sequence ID" value="TWT30975.1"/>
    <property type="molecule type" value="Genomic_DNA"/>
</dbReference>
<evidence type="ECO:0000313" key="2">
    <source>
        <dbReference type="EMBL" id="TWT30975.1"/>
    </source>
</evidence>
<evidence type="ECO:0000256" key="1">
    <source>
        <dbReference type="SAM" id="Phobius"/>
    </source>
</evidence>
<keyword evidence="1" id="KW-1133">Transmembrane helix</keyword>
<name>A0A5C5UZP7_9BACT</name>
<comment type="caution">
    <text evidence="2">The sequence shown here is derived from an EMBL/GenBank/DDBJ whole genome shotgun (WGS) entry which is preliminary data.</text>
</comment>